<keyword evidence="7" id="KW-0833">Ubl conjugation pathway</keyword>
<gene>
    <name evidence="10" type="ORF">PNAL_LOCUS7984</name>
</gene>
<reference evidence="10" key="1">
    <citation type="submission" date="2021-07" db="EMBL/GenBank/DDBJ databases">
        <authorList>
            <person name="Branca A.L. A."/>
        </authorList>
    </citation>
    <scope>NUCLEOTIDE SEQUENCE</scope>
</reference>
<sequence>MSSTALKNPDMFPAKCCFQEIPTKALVEVMSPRNRKRYILRWEENNIPPLERLYCPRATCRRWTPPKSTETRLGYRVCPHCRAKVCSKCGDLFHLGWSCSKDSEIKAMLQLAKDNNWQRCSNCLYLVEKVDGCNHIVCRCGHRFCYLCGQRGRCGCPARGEDEELDTDGDINVNTLAAAMEQGESAGEPS</sequence>
<keyword evidence="3" id="KW-0808">Transferase</keyword>
<dbReference type="OrthoDB" id="4849160at2759"/>
<keyword evidence="5" id="KW-0677">Repeat</keyword>
<dbReference type="GO" id="GO:0061630">
    <property type="term" value="F:ubiquitin protein ligase activity"/>
    <property type="evidence" value="ECO:0007669"/>
    <property type="project" value="UniProtKB-EC"/>
</dbReference>
<dbReference type="CDD" id="cd20335">
    <property type="entry name" value="BRcat_RBR"/>
    <property type="match status" value="1"/>
</dbReference>
<dbReference type="Pfam" id="PF01485">
    <property type="entry name" value="IBR"/>
    <property type="match status" value="2"/>
</dbReference>
<evidence type="ECO:0000256" key="7">
    <source>
        <dbReference type="ARBA" id="ARBA00022786"/>
    </source>
</evidence>
<name>A0A9W4I4M7_PENNA</name>
<dbReference type="GO" id="GO:0008270">
    <property type="term" value="F:zinc ion binding"/>
    <property type="evidence" value="ECO:0007669"/>
    <property type="project" value="UniProtKB-KW"/>
</dbReference>
<dbReference type="PROSITE" id="PS51873">
    <property type="entry name" value="TRIAD"/>
    <property type="match status" value="1"/>
</dbReference>
<dbReference type="AlphaFoldDB" id="A0A9W4I4M7"/>
<keyword evidence="8" id="KW-0862">Zinc</keyword>
<evidence type="ECO:0000256" key="4">
    <source>
        <dbReference type="ARBA" id="ARBA00022723"/>
    </source>
</evidence>
<evidence type="ECO:0000256" key="5">
    <source>
        <dbReference type="ARBA" id="ARBA00022737"/>
    </source>
</evidence>
<dbReference type="Proteomes" id="UP001153461">
    <property type="component" value="Unassembled WGS sequence"/>
</dbReference>
<evidence type="ECO:0000256" key="6">
    <source>
        <dbReference type="ARBA" id="ARBA00022771"/>
    </source>
</evidence>
<protein>
    <recommendedName>
        <fullName evidence="2">RBR-type E3 ubiquitin transferase</fullName>
        <ecNumber evidence="2">2.3.2.31</ecNumber>
    </recommendedName>
</protein>
<dbReference type="InterPro" id="IPR031127">
    <property type="entry name" value="E3_UB_ligase_RBR"/>
</dbReference>
<keyword evidence="6" id="KW-0863">Zinc-finger</keyword>
<dbReference type="CDD" id="cd22584">
    <property type="entry name" value="Rcat_RBR_unk"/>
    <property type="match status" value="1"/>
</dbReference>
<comment type="catalytic activity">
    <reaction evidence="1">
        <text>[E2 ubiquitin-conjugating enzyme]-S-ubiquitinyl-L-cysteine + [acceptor protein]-L-lysine = [E2 ubiquitin-conjugating enzyme]-L-cysteine + [acceptor protein]-N(6)-ubiquitinyl-L-lysine.</text>
        <dbReference type="EC" id="2.3.2.31"/>
    </reaction>
</comment>
<dbReference type="PANTHER" id="PTHR11685">
    <property type="entry name" value="RBR FAMILY RING FINGER AND IBR DOMAIN-CONTAINING"/>
    <property type="match status" value="1"/>
</dbReference>
<evidence type="ECO:0000256" key="8">
    <source>
        <dbReference type="ARBA" id="ARBA00022833"/>
    </source>
</evidence>
<dbReference type="GO" id="GO:0016567">
    <property type="term" value="P:protein ubiquitination"/>
    <property type="evidence" value="ECO:0007669"/>
    <property type="project" value="InterPro"/>
</dbReference>
<dbReference type="EC" id="2.3.2.31" evidence="2"/>
<evidence type="ECO:0000259" key="9">
    <source>
        <dbReference type="PROSITE" id="PS51873"/>
    </source>
</evidence>
<evidence type="ECO:0000313" key="10">
    <source>
        <dbReference type="EMBL" id="CAG8218582.1"/>
    </source>
</evidence>
<organism evidence="10 11">
    <name type="scientific">Penicillium nalgiovense</name>
    <dbReference type="NCBI Taxonomy" id="60175"/>
    <lineage>
        <taxon>Eukaryota</taxon>
        <taxon>Fungi</taxon>
        <taxon>Dikarya</taxon>
        <taxon>Ascomycota</taxon>
        <taxon>Pezizomycotina</taxon>
        <taxon>Eurotiomycetes</taxon>
        <taxon>Eurotiomycetidae</taxon>
        <taxon>Eurotiales</taxon>
        <taxon>Aspergillaceae</taxon>
        <taxon>Penicillium</taxon>
    </lineage>
</organism>
<comment type="caution">
    <text evidence="10">The sequence shown here is derived from an EMBL/GenBank/DDBJ whole genome shotgun (WGS) entry which is preliminary data.</text>
</comment>
<dbReference type="InterPro" id="IPR044066">
    <property type="entry name" value="TRIAD_supradom"/>
</dbReference>
<dbReference type="SUPFAM" id="SSF57850">
    <property type="entry name" value="RING/U-box"/>
    <property type="match status" value="1"/>
</dbReference>
<feature type="domain" description="RING-type" evidence="9">
    <location>
        <begin position="1"/>
        <end position="168"/>
    </location>
</feature>
<evidence type="ECO:0000256" key="1">
    <source>
        <dbReference type="ARBA" id="ARBA00001798"/>
    </source>
</evidence>
<evidence type="ECO:0000313" key="11">
    <source>
        <dbReference type="Proteomes" id="UP001153461"/>
    </source>
</evidence>
<dbReference type="EMBL" id="CAJVNV010000510">
    <property type="protein sequence ID" value="CAG8218582.1"/>
    <property type="molecule type" value="Genomic_DNA"/>
</dbReference>
<proteinExistence type="predicted"/>
<evidence type="ECO:0000256" key="3">
    <source>
        <dbReference type="ARBA" id="ARBA00022679"/>
    </source>
</evidence>
<accession>A0A9W4I4M7</accession>
<keyword evidence="4" id="KW-0479">Metal-binding</keyword>
<dbReference type="Gene3D" id="1.20.120.1750">
    <property type="match status" value="1"/>
</dbReference>
<dbReference type="InterPro" id="IPR002867">
    <property type="entry name" value="IBR_dom"/>
</dbReference>
<evidence type="ECO:0000256" key="2">
    <source>
        <dbReference type="ARBA" id="ARBA00012251"/>
    </source>
</evidence>